<evidence type="ECO:0000313" key="1">
    <source>
        <dbReference type="EMBL" id="AYV78967.1"/>
    </source>
</evidence>
<sequence length="103" mass="12220">MMPSVKLRFVDQDVSWVDIIDKLNESSVLKNKIDSRQVRKIMAKTSDDDKMKIDDPNETLLLTKHNNFKKVQIYLNPVDNTSKEFFELDDERKVRQQIDEISY</sequence>
<dbReference type="EMBL" id="MK072127">
    <property type="protein sequence ID" value="AYV78967.1"/>
    <property type="molecule type" value="Genomic_DNA"/>
</dbReference>
<name>A0A3G4ZVP7_9VIRU</name>
<organism evidence="1">
    <name type="scientific">Edafosvirus sp</name>
    <dbReference type="NCBI Taxonomy" id="2487765"/>
    <lineage>
        <taxon>Viruses</taxon>
        <taxon>Varidnaviria</taxon>
        <taxon>Bamfordvirae</taxon>
        <taxon>Nucleocytoviricota</taxon>
        <taxon>Megaviricetes</taxon>
        <taxon>Imitervirales</taxon>
        <taxon>Mimiviridae</taxon>
        <taxon>Klosneuvirinae</taxon>
    </lineage>
</organism>
<proteinExistence type="predicted"/>
<reference evidence="1" key="1">
    <citation type="submission" date="2018-10" db="EMBL/GenBank/DDBJ databases">
        <title>Hidden diversity of soil giant viruses.</title>
        <authorList>
            <person name="Schulz F."/>
            <person name="Alteio L."/>
            <person name="Goudeau D."/>
            <person name="Ryan E.M."/>
            <person name="Malmstrom R.R."/>
            <person name="Blanchard J."/>
            <person name="Woyke T."/>
        </authorList>
    </citation>
    <scope>NUCLEOTIDE SEQUENCE</scope>
    <source>
        <strain evidence="1">EDV1</strain>
    </source>
</reference>
<gene>
    <name evidence="1" type="ORF">Edafosvirus62_3</name>
</gene>
<protein>
    <submittedName>
        <fullName evidence="1">Uncharacterized protein</fullName>
    </submittedName>
</protein>
<accession>A0A3G4ZVP7</accession>